<dbReference type="PANTHER" id="PTHR30055:SF235">
    <property type="entry name" value="TRANSCRIPTIONAL REGULATORY PROTEIN"/>
    <property type="match status" value="1"/>
</dbReference>
<evidence type="ECO:0000313" key="6">
    <source>
        <dbReference type="Proteomes" id="UP000619293"/>
    </source>
</evidence>
<accession>A0A8J3NW52</accession>
<comment type="caution">
    <text evidence="5">The sequence shown here is derived from an EMBL/GenBank/DDBJ whole genome shotgun (WGS) entry which is preliminary data.</text>
</comment>
<evidence type="ECO:0000313" key="5">
    <source>
        <dbReference type="EMBL" id="GIF94810.1"/>
    </source>
</evidence>
<dbReference type="InterPro" id="IPR001647">
    <property type="entry name" value="HTH_TetR"/>
</dbReference>
<keyword evidence="6" id="KW-1185">Reference proteome</keyword>
<dbReference type="Pfam" id="PF17920">
    <property type="entry name" value="TetR_C_16"/>
    <property type="match status" value="1"/>
</dbReference>
<dbReference type="Gene3D" id="1.10.357.10">
    <property type="entry name" value="Tetracycline Repressor, domain 2"/>
    <property type="match status" value="1"/>
</dbReference>
<dbReference type="RefSeq" id="WP_191844597.1">
    <property type="nucleotide sequence ID" value="NZ_BAAALB010000067.1"/>
</dbReference>
<dbReference type="EMBL" id="BONG01000123">
    <property type="protein sequence ID" value="GIF94810.1"/>
    <property type="molecule type" value="Genomic_DNA"/>
</dbReference>
<dbReference type="AlphaFoldDB" id="A0A8J3NW52"/>
<dbReference type="PANTHER" id="PTHR30055">
    <property type="entry name" value="HTH-TYPE TRANSCRIPTIONAL REGULATOR RUTR"/>
    <property type="match status" value="1"/>
</dbReference>
<feature type="DNA-binding region" description="H-T-H motif" evidence="2">
    <location>
        <begin position="46"/>
        <end position="65"/>
    </location>
</feature>
<dbReference type="Pfam" id="PF00440">
    <property type="entry name" value="TetR_N"/>
    <property type="match status" value="1"/>
</dbReference>
<dbReference type="PROSITE" id="PS50977">
    <property type="entry name" value="HTH_TETR_2"/>
    <property type="match status" value="1"/>
</dbReference>
<feature type="domain" description="HTH tetR-type" evidence="4">
    <location>
        <begin position="23"/>
        <end position="83"/>
    </location>
</feature>
<organism evidence="5 6">
    <name type="scientific">Catellatospora chokoriensis</name>
    <dbReference type="NCBI Taxonomy" id="310353"/>
    <lineage>
        <taxon>Bacteria</taxon>
        <taxon>Bacillati</taxon>
        <taxon>Actinomycetota</taxon>
        <taxon>Actinomycetes</taxon>
        <taxon>Micromonosporales</taxon>
        <taxon>Micromonosporaceae</taxon>
        <taxon>Catellatospora</taxon>
    </lineage>
</organism>
<dbReference type="InterPro" id="IPR050109">
    <property type="entry name" value="HTH-type_TetR-like_transc_reg"/>
</dbReference>
<keyword evidence="1 2" id="KW-0238">DNA-binding</keyword>
<evidence type="ECO:0000259" key="4">
    <source>
        <dbReference type="PROSITE" id="PS50977"/>
    </source>
</evidence>
<name>A0A8J3NW52_9ACTN</name>
<dbReference type="SUPFAM" id="SSF46689">
    <property type="entry name" value="Homeodomain-like"/>
    <property type="match status" value="1"/>
</dbReference>
<evidence type="ECO:0000256" key="2">
    <source>
        <dbReference type="PROSITE-ProRule" id="PRU00335"/>
    </source>
</evidence>
<dbReference type="GO" id="GO:0000976">
    <property type="term" value="F:transcription cis-regulatory region binding"/>
    <property type="evidence" value="ECO:0007669"/>
    <property type="project" value="TreeGrafter"/>
</dbReference>
<dbReference type="InterPro" id="IPR036271">
    <property type="entry name" value="Tet_transcr_reg_TetR-rel_C_sf"/>
</dbReference>
<dbReference type="InterPro" id="IPR041678">
    <property type="entry name" value="TetR_C_16"/>
</dbReference>
<protein>
    <submittedName>
        <fullName evidence="5">TetR family transcriptional regulator</fullName>
    </submittedName>
</protein>
<dbReference type="GO" id="GO:0003700">
    <property type="term" value="F:DNA-binding transcription factor activity"/>
    <property type="evidence" value="ECO:0007669"/>
    <property type="project" value="TreeGrafter"/>
</dbReference>
<dbReference type="SUPFAM" id="SSF48498">
    <property type="entry name" value="Tetracyclin repressor-like, C-terminal domain"/>
    <property type="match status" value="1"/>
</dbReference>
<evidence type="ECO:0000256" key="1">
    <source>
        <dbReference type="ARBA" id="ARBA00023125"/>
    </source>
</evidence>
<dbReference type="Gene3D" id="1.10.10.60">
    <property type="entry name" value="Homeodomain-like"/>
    <property type="match status" value="1"/>
</dbReference>
<feature type="region of interest" description="Disordered" evidence="3">
    <location>
        <begin position="1"/>
        <end position="26"/>
    </location>
</feature>
<dbReference type="Proteomes" id="UP000619293">
    <property type="component" value="Unassembled WGS sequence"/>
</dbReference>
<gene>
    <name evidence="5" type="ORF">Cch02nite_82540</name>
</gene>
<proteinExistence type="predicted"/>
<reference evidence="5 6" key="1">
    <citation type="submission" date="2021-01" db="EMBL/GenBank/DDBJ databases">
        <title>Whole genome shotgun sequence of Catellatospora chokoriensis NBRC 107358.</title>
        <authorList>
            <person name="Komaki H."/>
            <person name="Tamura T."/>
        </authorList>
    </citation>
    <scope>NUCLEOTIDE SEQUENCE [LARGE SCALE GENOMIC DNA]</scope>
    <source>
        <strain evidence="5 6">NBRC 107358</strain>
    </source>
</reference>
<dbReference type="PRINTS" id="PR00455">
    <property type="entry name" value="HTHTETR"/>
</dbReference>
<evidence type="ECO:0000256" key="3">
    <source>
        <dbReference type="SAM" id="MobiDB-lite"/>
    </source>
</evidence>
<sequence>MSQQNTPPDGAAEPRRRRRRDPEGNRDLILQAARAAFAERGYTRATVRDIAERAGVTHGLVMRQFGSKEQLFLAAVPGTRDVDRVVDGDPQTLPERVAAAYVDRMEHSFRTDPLVAVLRSAASNEHTAVGLYRAMLDRTAGSYKQVITGEDADVRVDLLAAVLIGVTFCRYIVGVGPVARMSPQHLQAHLTRLVRSALFD</sequence>
<dbReference type="InterPro" id="IPR009057">
    <property type="entry name" value="Homeodomain-like_sf"/>
</dbReference>